<organism evidence="4 5">
    <name type="scientific">Chenggangzhangella methanolivorans</name>
    <dbReference type="NCBI Taxonomy" id="1437009"/>
    <lineage>
        <taxon>Bacteria</taxon>
        <taxon>Pseudomonadati</taxon>
        <taxon>Pseudomonadota</taxon>
        <taxon>Alphaproteobacteria</taxon>
        <taxon>Hyphomicrobiales</taxon>
        <taxon>Methylopilaceae</taxon>
        <taxon>Chenggangzhangella</taxon>
    </lineage>
</organism>
<dbReference type="InterPro" id="IPR021136">
    <property type="entry name" value="Flagellar_hook_control-like_C"/>
</dbReference>
<keyword evidence="5" id="KW-1185">Reference proteome</keyword>
<sequence>MVADDAAATAPASRAESAPGAERASAPAAQAQTTATSSATSSAQAQPTSALASAAAAQVATEIASHAGSRRTRFEVRLDPGELGRIDVRLDIGHDGRVATRLIVEKAETLDMLKQDARELTRQLEQAGFQLGQGGLAFQLKDGRQTFVRDDADERRSDGAVAEDIEEAAPALAAYARSPLSAAGVDRTV</sequence>
<keyword evidence="4" id="KW-0282">Flagellum</keyword>
<evidence type="ECO:0000313" key="4">
    <source>
        <dbReference type="EMBL" id="QZN99268.1"/>
    </source>
</evidence>
<proteinExistence type="predicted"/>
<evidence type="ECO:0000256" key="1">
    <source>
        <dbReference type="SAM" id="Coils"/>
    </source>
</evidence>
<keyword evidence="1" id="KW-0175">Coiled coil</keyword>
<dbReference type="Gene3D" id="3.30.750.140">
    <property type="match status" value="1"/>
</dbReference>
<name>A0A9E6UMK0_9HYPH</name>
<dbReference type="Proteomes" id="UP000825701">
    <property type="component" value="Chromosome"/>
</dbReference>
<dbReference type="Pfam" id="PF02120">
    <property type="entry name" value="Flg_hook"/>
    <property type="match status" value="1"/>
</dbReference>
<evidence type="ECO:0000313" key="5">
    <source>
        <dbReference type="Proteomes" id="UP000825701"/>
    </source>
</evidence>
<feature type="coiled-coil region" evidence="1">
    <location>
        <begin position="103"/>
        <end position="130"/>
    </location>
</feature>
<keyword evidence="4" id="KW-0966">Cell projection</keyword>
<feature type="region of interest" description="Disordered" evidence="2">
    <location>
        <begin position="1"/>
        <end position="51"/>
    </location>
</feature>
<dbReference type="KEGG" id="cmet:K6K41_21095"/>
<dbReference type="RefSeq" id="WP_261402317.1">
    <property type="nucleotide sequence ID" value="NZ_CP081869.1"/>
</dbReference>
<dbReference type="AlphaFoldDB" id="A0A9E6UMK0"/>
<keyword evidence="4" id="KW-0969">Cilium</keyword>
<accession>A0A9E6UMK0</accession>
<evidence type="ECO:0000256" key="2">
    <source>
        <dbReference type="SAM" id="MobiDB-lite"/>
    </source>
</evidence>
<evidence type="ECO:0000259" key="3">
    <source>
        <dbReference type="Pfam" id="PF02120"/>
    </source>
</evidence>
<dbReference type="CDD" id="cd17470">
    <property type="entry name" value="T3SS_Flik_C"/>
    <property type="match status" value="1"/>
</dbReference>
<protein>
    <submittedName>
        <fullName evidence="4">Flagellar hook-length control protein FliK</fullName>
    </submittedName>
</protein>
<gene>
    <name evidence="4" type="ORF">K6K41_21095</name>
</gene>
<dbReference type="EMBL" id="CP081869">
    <property type="protein sequence ID" value="QZN99268.1"/>
    <property type="molecule type" value="Genomic_DNA"/>
</dbReference>
<dbReference type="InterPro" id="IPR038610">
    <property type="entry name" value="FliK-like_C_sf"/>
</dbReference>
<feature type="domain" description="Flagellar hook-length control protein-like C-terminal" evidence="3">
    <location>
        <begin position="64"/>
        <end position="133"/>
    </location>
</feature>
<reference evidence="4" key="1">
    <citation type="submission" date="2021-08" db="EMBL/GenBank/DDBJ databases">
        <authorList>
            <person name="Zhang H."/>
            <person name="Xu M."/>
            <person name="Yu Z."/>
            <person name="Yang L."/>
            <person name="Cai Y."/>
        </authorList>
    </citation>
    <scope>NUCLEOTIDE SEQUENCE</scope>
    <source>
        <strain evidence="4">CHL1</strain>
    </source>
</reference>